<evidence type="ECO:0000313" key="2">
    <source>
        <dbReference type="EMBL" id="CAB4043639.1"/>
    </source>
</evidence>
<dbReference type="AlphaFoldDB" id="A0A7D9M7N3"/>
<feature type="compositionally biased region" description="Acidic residues" evidence="1">
    <location>
        <begin position="113"/>
        <end position="124"/>
    </location>
</feature>
<feature type="non-terminal residue" evidence="2">
    <location>
        <position position="1"/>
    </location>
</feature>
<name>A0A7D9M7N3_PARCT</name>
<keyword evidence="3" id="KW-1185">Reference proteome</keyword>
<dbReference type="EMBL" id="CACRXK020032801">
    <property type="protein sequence ID" value="CAB4043639.1"/>
    <property type="molecule type" value="Genomic_DNA"/>
</dbReference>
<evidence type="ECO:0000256" key="1">
    <source>
        <dbReference type="SAM" id="MobiDB-lite"/>
    </source>
</evidence>
<dbReference type="Proteomes" id="UP001152795">
    <property type="component" value="Unassembled WGS sequence"/>
</dbReference>
<comment type="caution">
    <text evidence="2">The sequence shown here is derived from an EMBL/GenBank/DDBJ whole genome shotgun (WGS) entry which is preliminary data.</text>
</comment>
<protein>
    <submittedName>
        <fullName evidence="2">Uncharacterized protein</fullName>
    </submittedName>
</protein>
<sequence length="137" mass="14947">MVMYFCDEMAKGGDEDFFSASKKLDILAEVLANRSEYYKDFAITAKEHGHNELAEMLAVSPRELPCDGDMETLTIGKLLDAVQQERSLATSDPVSSDSDDDSNSCSSGYNGDCDSEDLNDEEGSLNDVIIQEAESPS</sequence>
<proteinExistence type="predicted"/>
<feature type="region of interest" description="Disordered" evidence="1">
    <location>
        <begin position="84"/>
        <end position="125"/>
    </location>
</feature>
<evidence type="ECO:0000313" key="3">
    <source>
        <dbReference type="Proteomes" id="UP001152795"/>
    </source>
</evidence>
<reference evidence="2" key="1">
    <citation type="submission" date="2020-04" db="EMBL/GenBank/DDBJ databases">
        <authorList>
            <person name="Alioto T."/>
            <person name="Alioto T."/>
            <person name="Gomez Garrido J."/>
        </authorList>
    </citation>
    <scope>NUCLEOTIDE SEQUENCE</scope>
    <source>
        <strain evidence="2">A484AB</strain>
    </source>
</reference>
<organism evidence="2 3">
    <name type="scientific">Paramuricea clavata</name>
    <name type="common">Red gorgonian</name>
    <name type="synonym">Violescent sea-whip</name>
    <dbReference type="NCBI Taxonomy" id="317549"/>
    <lineage>
        <taxon>Eukaryota</taxon>
        <taxon>Metazoa</taxon>
        <taxon>Cnidaria</taxon>
        <taxon>Anthozoa</taxon>
        <taxon>Octocorallia</taxon>
        <taxon>Malacalcyonacea</taxon>
        <taxon>Plexauridae</taxon>
        <taxon>Paramuricea</taxon>
    </lineage>
</organism>
<accession>A0A7D9M7N3</accession>
<gene>
    <name evidence="2" type="ORF">PACLA_8A034125</name>
</gene>